<organism evidence="2 3">
    <name type="scientific">Cloeon dipterum</name>
    <dbReference type="NCBI Taxonomy" id="197152"/>
    <lineage>
        <taxon>Eukaryota</taxon>
        <taxon>Metazoa</taxon>
        <taxon>Ecdysozoa</taxon>
        <taxon>Arthropoda</taxon>
        <taxon>Hexapoda</taxon>
        <taxon>Insecta</taxon>
        <taxon>Pterygota</taxon>
        <taxon>Palaeoptera</taxon>
        <taxon>Ephemeroptera</taxon>
        <taxon>Pisciforma</taxon>
        <taxon>Baetidae</taxon>
        <taxon>Cloeon</taxon>
    </lineage>
</organism>
<dbReference type="OrthoDB" id="5976067at2759"/>
<feature type="region of interest" description="Disordered" evidence="1">
    <location>
        <begin position="138"/>
        <end position="192"/>
    </location>
</feature>
<evidence type="ECO:0000313" key="3">
    <source>
        <dbReference type="Proteomes" id="UP000494165"/>
    </source>
</evidence>
<reference evidence="2 3" key="1">
    <citation type="submission" date="2020-04" db="EMBL/GenBank/DDBJ databases">
        <authorList>
            <person name="Alioto T."/>
            <person name="Alioto T."/>
            <person name="Gomez Garrido J."/>
        </authorList>
    </citation>
    <scope>NUCLEOTIDE SEQUENCE [LARGE SCALE GENOMIC DNA]</scope>
</reference>
<accession>A0A8S1CLH5</accession>
<protein>
    <submittedName>
        <fullName evidence="2">Uncharacterized protein</fullName>
    </submittedName>
</protein>
<feature type="compositionally biased region" description="Basic and acidic residues" evidence="1">
    <location>
        <begin position="403"/>
        <end position="417"/>
    </location>
</feature>
<feature type="region of interest" description="Disordered" evidence="1">
    <location>
        <begin position="225"/>
        <end position="417"/>
    </location>
</feature>
<feature type="compositionally biased region" description="Acidic residues" evidence="1">
    <location>
        <begin position="229"/>
        <end position="243"/>
    </location>
</feature>
<gene>
    <name evidence="2" type="ORF">CLODIP_2_CD02747</name>
</gene>
<keyword evidence="3" id="KW-1185">Reference proteome</keyword>
<proteinExistence type="predicted"/>
<feature type="compositionally biased region" description="Acidic residues" evidence="1">
    <location>
        <begin position="303"/>
        <end position="352"/>
    </location>
</feature>
<comment type="caution">
    <text evidence="2">The sequence shown here is derived from an EMBL/GenBank/DDBJ whole genome shotgun (WGS) entry which is preliminary data.</text>
</comment>
<dbReference type="AlphaFoldDB" id="A0A8S1CLH5"/>
<feature type="compositionally biased region" description="Basic and acidic residues" evidence="1">
    <location>
        <begin position="148"/>
        <end position="187"/>
    </location>
</feature>
<evidence type="ECO:0000313" key="2">
    <source>
        <dbReference type="EMBL" id="CAB3368841.1"/>
    </source>
</evidence>
<evidence type="ECO:0000256" key="1">
    <source>
        <dbReference type="SAM" id="MobiDB-lite"/>
    </source>
</evidence>
<feature type="compositionally biased region" description="Acidic residues" evidence="1">
    <location>
        <begin position="361"/>
        <end position="382"/>
    </location>
</feature>
<name>A0A8S1CLH5_9INSE</name>
<sequence length="502" mass="57478">MRITDSVASRNEMAPKEFNTDTISLPKIGFPMTIVNSSFACPPELTYAEVVKLIPRIPHLSSATSKASTFFAPAENKPPALIFEYKLPSPIIDQCLLFRNNRYQQRYFTPWRFSRQIQPNNQLSRKNNRSVFVEYNWRNPPAAPNQEQKMKEKNEPNSQKVEENHLNEKSLDTEQPKMDTSPADKTESLALCESSPPSMLRCLSVSSVSSEDSAVTFDRSCSPTKLEISSDEYEESEDDESNTDNEQLLGSSSAYESGVEIEMAINDGENLQAEECSQTKLPIESNVPLTSRLRTHSSSSDSSETEEEEEEEEEEESDDDDEDEEEDDEEDDCDESEVSEDDDIVFADEENECVVNGHLDDSEDDDDFIVFDEGSGDEEEEEKDKKQEEEIQREEEESEDETDRVRVESAPRRKRYPDKIKPAKSNLKVRFAEVDDICILYDDEDYQMARVSEWEKRATDSIRFRERIANTALVLNPVLAPEHRLKIQEQLKIFGVPPPYQS</sequence>
<dbReference type="Proteomes" id="UP000494165">
    <property type="component" value="Unassembled WGS sequence"/>
</dbReference>
<feature type="compositionally biased region" description="Acidic residues" evidence="1">
    <location>
        <begin position="391"/>
        <end position="402"/>
    </location>
</feature>
<dbReference type="EMBL" id="CADEPI010000040">
    <property type="protein sequence ID" value="CAB3368841.1"/>
    <property type="molecule type" value="Genomic_DNA"/>
</dbReference>